<evidence type="ECO:0000313" key="3">
    <source>
        <dbReference type="Proteomes" id="UP000054270"/>
    </source>
</evidence>
<protein>
    <recommendedName>
        <fullName evidence="4">Hydrophobin</fullName>
    </recommendedName>
</protein>
<keyword evidence="1" id="KW-0732">Signal</keyword>
<evidence type="ECO:0008006" key="4">
    <source>
        <dbReference type="Google" id="ProtNLM"/>
    </source>
</evidence>
<dbReference type="OrthoDB" id="2884912at2759"/>
<evidence type="ECO:0000313" key="2">
    <source>
        <dbReference type="EMBL" id="KJA28544.1"/>
    </source>
</evidence>
<reference evidence="3" key="1">
    <citation type="submission" date="2014-04" db="EMBL/GenBank/DDBJ databases">
        <title>Evolutionary Origins and Diversification of the Mycorrhizal Mutualists.</title>
        <authorList>
            <consortium name="DOE Joint Genome Institute"/>
            <consortium name="Mycorrhizal Genomics Consortium"/>
            <person name="Kohler A."/>
            <person name="Kuo A."/>
            <person name="Nagy L.G."/>
            <person name="Floudas D."/>
            <person name="Copeland A."/>
            <person name="Barry K.W."/>
            <person name="Cichocki N."/>
            <person name="Veneault-Fourrey C."/>
            <person name="LaButti K."/>
            <person name="Lindquist E.A."/>
            <person name="Lipzen A."/>
            <person name="Lundell T."/>
            <person name="Morin E."/>
            <person name="Murat C."/>
            <person name="Riley R."/>
            <person name="Ohm R."/>
            <person name="Sun H."/>
            <person name="Tunlid A."/>
            <person name="Henrissat B."/>
            <person name="Grigoriev I.V."/>
            <person name="Hibbett D.S."/>
            <person name="Martin F."/>
        </authorList>
    </citation>
    <scope>NUCLEOTIDE SEQUENCE [LARGE SCALE GENOMIC DNA]</scope>
    <source>
        <strain evidence="3">FD-334 SS-4</strain>
    </source>
</reference>
<feature type="chain" id="PRO_5002248755" description="Hydrophobin" evidence="1">
    <location>
        <begin position="26"/>
        <end position="137"/>
    </location>
</feature>
<dbReference type="Proteomes" id="UP000054270">
    <property type="component" value="Unassembled WGS sequence"/>
</dbReference>
<gene>
    <name evidence="2" type="ORF">HYPSUDRAFT_211857</name>
</gene>
<feature type="signal peptide" evidence="1">
    <location>
        <begin position="1"/>
        <end position="25"/>
    </location>
</feature>
<evidence type="ECO:0000256" key="1">
    <source>
        <dbReference type="SAM" id="SignalP"/>
    </source>
</evidence>
<accession>A0A0D2PCE2</accession>
<keyword evidence="3" id="KW-1185">Reference proteome</keyword>
<proteinExistence type="predicted"/>
<dbReference type="EMBL" id="KN817521">
    <property type="protein sequence ID" value="KJA28544.1"/>
    <property type="molecule type" value="Genomic_DNA"/>
</dbReference>
<sequence>MFKLSSTYLVSALAMLCFAQTVSSAAVIKARGTDASVNVEVCTGSVGVGCVSIPVGSDDCNDLNGGLVFLNKEISNAVIPGGLVCTFFESFGCISQQGGGDDVVLTAGTWDFFSVPGTSAARVDFNDLTSSFSCSPL</sequence>
<organism evidence="2 3">
    <name type="scientific">Hypholoma sublateritium (strain FD-334 SS-4)</name>
    <dbReference type="NCBI Taxonomy" id="945553"/>
    <lineage>
        <taxon>Eukaryota</taxon>
        <taxon>Fungi</taxon>
        <taxon>Dikarya</taxon>
        <taxon>Basidiomycota</taxon>
        <taxon>Agaricomycotina</taxon>
        <taxon>Agaricomycetes</taxon>
        <taxon>Agaricomycetidae</taxon>
        <taxon>Agaricales</taxon>
        <taxon>Agaricineae</taxon>
        <taxon>Strophariaceae</taxon>
        <taxon>Hypholoma</taxon>
    </lineage>
</organism>
<name>A0A0D2PCE2_HYPSF</name>
<dbReference type="AlphaFoldDB" id="A0A0D2PCE2"/>